<evidence type="ECO:0000313" key="5">
    <source>
        <dbReference type="EMBL" id="SEI17421.1"/>
    </source>
</evidence>
<dbReference type="Proteomes" id="UP000198939">
    <property type="component" value="Unassembled WGS sequence"/>
</dbReference>
<evidence type="ECO:0000313" key="8">
    <source>
        <dbReference type="Proteomes" id="UP000198939"/>
    </source>
</evidence>
<evidence type="ECO:0000313" key="7">
    <source>
        <dbReference type="Proteomes" id="UP000183063"/>
    </source>
</evidence>
<reference evidence="5" key="3">
    <citation type="submission" date="2016-10" db="EMBL/GenBank/DDBJ databases">
        <authorList>
            <person name="de Groot N.N."/>
        </authorList>
    </citation>
    <scope>NUCLEOTIDE SEQUENCE [LARGE SCALE GENOMIC DNA]</scope>
    <source>
        <strain evidence="5">CCBAU85039</strain>
    </source>
</reference>
<dbReference type="EMBL" id="FNXB01000044">
    <property type="protein sequence ID" value="SEI17421.1"/>
    <property type="molecule type" value="Genomic_DNA"/>
</dbReference>
<dbReference type="Pfam" id="PF17892">
    <property type="entry name" value="Cadherin_5"/>
    <property type="match status" value="1"/>
</dbReference>
<organism evidence="5 7">
    <name type="scientific">Rhizobium tibeticum</name>
    <dbReference type="NCBI Taxonomy" id="501024"/>
    <lineage>
        <taxon>Bacteria</taxon>
        <taxon>Pseudomonadati</taxon>
        <taxon>Pseudomonadota</taxon>
        <taxon>Alphaproteobacteria</taxon>
        <taxon>Hyphomicrobiales</taxon>
        <taxon>Rhizobiaceae</taxon>
        <taxon>Rhizobium/Agrobacterium group</taxon>
        <taxon>Rhizobium</taxon>
    </lineage>
</organism>
<dbReference type="InterPro" id="IPR001343">
    <property type="entry name" value="Hemolysn_Ca-bd"/>
</dbReference>
<dbReference type="Proteomes" id="UP000183063">
    <property type="component" value="Unassembled WGS sequence"/>
</dbReference>
<dbReference type="InterPro" id="IPR011049">
    <property type="entry name" value="Serralysin-like_metalloprot_C"/>
</dbReference>
<dbReference type="InterPro" id="IPR041690">
    <property type="entry name" value="Cadherin_5"/>
</dbReference>
<name>A0A1H8UGM7_9HYPH</name>
<feature type="region of interest" description="Disordered" evidence="3">
    <location>
        <begin position="158"/>
        <end position="211"/>
    </location>
</feature>
<evidence type="ECO:0000259" key="4">
    <source>
        <dbReference type="Pfam" id="PF17892"/>
    </source>
</evidence>
<reference evidence="7" key="1">
    <citation type="submission" date="2016-10" db="EMBL/GenBank/DDBJ databases">
        <authorList>
            <person name="Wibberg D."/>
        </authorList>
    </citation>
    <scope>NUCLEOTIDE SEQUENCE [LARGE SCALE GENOMIC DNA]</scope>
</reference>
<gene>
    <name evidence="5" type="primary">cya_3</name>
    <name evidence="5" type="ORF">RTCCBAU85039_5627</name>
    <name evidence="6" type="ORF">SAMN05216228_103416</name>
</gene>
<dbReference type="Gene3D" id="2.150.10.10">
    <property type="entry name" value="Serralysin-like metalloprotease, C-terminal"/>
    <property type="match status" value="5"/>
</dbReference>
<keyword evidence="8" id="KW-1185">Reference proteome</keyword>
<sequence>MAMEEKLVLGLPNDGKSIVAPANAFRLSEKEPHGRVKYGMLPALVVGVVGAELAGSDENNAGQQLPLLQDDVTADHAPPAEVSLSAIEDAAAFLRQLAAEIAAQGNPAPTSSSMVSVKLSFAGGGEPYSSSIHMNRLVRAFNDNDGRIPGDGDSYRFPANVSYRPGPWPSPDHPNGGQGGLPDWWSDFGSDANPDPRTDDPPADDVDDDRINRLPISAGRSRLPDTMMNLSALILLDDLLALVHDPDGDPLSITDIGVSAGKIEAYGPGRWLYTPNRGALGEVTFTYRVSDRTGDAVAKASMDLVRHPPVEISGTDGDDRLLGTPHEDIIDGKDGNDVIYGRESDDVISGGRGQDTVLGGDGADIIYAGAGRDIIFGGGGDDVMFGEDGDDDLYGEDGSDTLVGREGHDRLVGGAGDDRLFGDGGDDVLVGGIGNDLLEGGAGNDDLSGGGGADTVFGNAGNDIVHMGLERDESASQDPDVTDGDDAYFGGEGVDTIDASAGRSGIAIDLMTGSATGTATGSDRIDGFENVSATAYDDVITGDDAANLLHGGAGDDVLIGGESDDLIDAGEGDDIVQMAPAAPGSDDGDDEYDGGDGVDTLDLGALLQAVLADIEERYVEGEEVGRDTIVDFEIIRGGGGNDHLKGGQGSDILHGAAGNDRLVGRGDDDILVGGDGHDHIEGNDGDDIYVVVLSADLLSGSDGDDTFDGGSGLDSYDATSTRNGVTIDLVSGTASGEEIGTDHLANVEIAIGGSGNDVLVDAGGVTVLAGGDGSDVFIFAIGSVSGNIRDEIRDFATGDKIDFSALGSHLFFGGLSIDDDPRSGSITFHYRNFEDAEQTVVRTIIDLEHDDDIEILLHGHHDLTERDFVLAVLDLTTQENQA</sequence>
<protein>
    <submittedName>
        <fullName evidence="6">Ca2+-binding protein, RTX toxin-related</fullName>
    </submittedName>
    <submittedName>
        <fullName evidence="5">Cyclolysin</fullName>
    </submittedName>
</protein>
<comment type="subcellular location">
    <subcellularLocation>
        <location evidence="1">Secreted</location>
    </subcellularLocation>
</comment>
<proteinExistence type="predicted"/>
<reference evidence="6 8" key="2">
    <citation type="submission" date="2016-10" db="EMBL/GenBank/DDBJ databases">
        <authorList>
            <person name="Varghese N."/>
            <person name="Submissions S."/>
        </authorList>
    </citation>
    <scope>NUCLEOTIDE SEQUENCE [LARGE SCALE GENOMIC DNA]</scope>
    <source>
        <strain evidence="6 8">CGMCC 1.7071</strain>
    </source>
</reference>
<evidence type="ECO:0000313" key="6">
    <source>
        <dbReference type="EMBL" id="SEP02379.1"/>
    </source>
</evidence>
<dbReference type="GO" id="GO:0005509">
    <property type="term" value="F:calcium ion binding"/>
    <property type="evidence" value="ECO:0007669"/>
    <property type="project" value="InterPro"/>
</dbReference>
<dbReference type="STRING" id="501024.RTCCBAU85039_5627"/>
<keyword evidence="2" id="KW-0964">Secreted</keyword>
<dbReference type="SUPFAM" id="SSF51120">
    <property type="entry name" value="beta-Roll"/>
    <property type="match status" value="4"/>
</dbReference>
<dbReference type="AlphaFoldDB" id="A0A1H8UGM7"/>
<dbReference type="PRINTS" id="PR00313">
    <property type="entry name" value="CABNDNGRPT"/>
</dbReference>
<evidence type="ECO:0000256" key="3">
    <source>
        <dbReference type="SAM" id="MobiDB-lite"/>
    </source>
</evidence>
<dbReference type="GO" id="GO:0005576">
    <property type="term" value="C:extracellular region"/>
    <property type="evidence" value="ECO:0007669"/>
    <property type="project" value="UniProtKB-SubCell"/>
</dbReference>
<feature type="domain" description="Cadherin-like" evidence="4">
    <location>
        <begin position="213"/>
        <end position="300"/>
    </location>
</feature>
<dbReference type="EMBL" id="FOCV01000034">
    <property type="protein sequence ID" value="SEP02379.1"/>
    <property type="molecule type" value="Genomic_DNA"/>
</dbReference>
<dbReference type="Pfam" id="PF00353">
    <property type="entry name" value="HemolysinCabind"/>
    <property type="match status" value="10"/>
</dbReference>
<dbReference type="InterPro" id="IPR050557">
    <property type="entry name" value="RTX_toxin/Mannuronan_C5-epim"/>
</dbReference>
<dbReference type="PROSITE" id="PS00330">
    <property type="entry name" value="HEMOLYSIN_CALCIUM"/>
    <property type="match status" value="4"/>
</dbReference>
<dbReference type="PANTHER" id="PTHR38340">
    <property type="entry name" value="S-LAYER PROTEIN"/>
    <property type="match status" value="1"/>
</dbReference>
<evidence type="ECO:0000256" key="1">
    <source>
        <dbReference type="ARBA" id="ARBA00004613"/>
    </source>
</evidence>
<dbReference type="InterPro" id="IPR018511">
    <property type="entry name" value="Hemolysin-typ_Ca-bd_CS"/>
</dbReference>
<accession>A0A1H8UGM7</accession>
<evidence type="ECO:0000256" key="2">
    <source>
        <dbReference type="ARBA" id="ARBA00022525"/>
    </source>
</evidence>
<dbReference type="PANTHER" id="PTHR38340:SF1">
    <property type="entry name" value="S-LAYER PROTEIN"/>
    <property type="match status" value="1"/>
</dbReference>